<gene>
    <name evidence="1" type="ORF">EUX98_g7925</name>
</gene>
<organism evidence="1 2">
    <name type="scientific">Antrodiella citrinella</name>
    <dbReference type="NCBI Taxonomy" id="2447956"/>
    <lineage>
        <taxon>Eukaryota</taxon>
        <taxon>Fungi</taxon>
        <taxon>Dikarya</taxon>
        <taxon>Basidiomycota</taxon>
        <taxon>Agaricomycotina</taxon>
        <taxon>Agaricomycetes</taxon>
        <taxon>Polyporales</taxon>
        <taxon>Steccherinaceae</taxon>
        <taxon>Antrodiella</taxon>
    </lineage>
</organism>
<dbReference type="AlphaFoldDB" id="A0A4S4MED9"/>
<accession>A0A4S4MED9</accession>
<reference evidence="1 2" key="1">
    <citation type="submission" date="2019-02" db="EMBL/GenBank/DDBJ databases">
        <title>Genome sequencing of the rare red list fungi Antrodiella citrinella (Flaviporus citrinellus).</title>
        <authorList>
            <person name="Buettner E."/>
            <person name="Kellner H."/>
        </authorList>
    </citation>
    <scope>NUCLEOTIDE SEQUENCE [LARGE SCALE GENOMIC DNA]</scope>
    <source>
        <strain evidence="1 2">DSM 108506</strain>
    </source>
</reference>
<keyword evidence="2" id="KW-1185">Reference proteome</keyword>
<evidence type="ECO:0000313" key="1">
    <source>
        <dbReference type="EMBL" id="THH23258.1"/>
    </source>
</evidence>
<protein>
    <submittedName>
        <fullName evidence="1">Uncharacterized protein</fullName>
    </submittedName>
</protein>
<proteinExistence type="predicted"/>
<dbReference type="Proteomes" id="UP000308730">
    <property type="component" value="Unassembled WGS sequence"/>
</dbReference>
<comment type="caution">
    <text evidence="1">The sequence shown here is derived from an EMBL/GenBank/DDBJ whole genome shotgun (WGS) entry which is preliminary data.</text>
</comment>
<dbReference type="EMBL" id="SGPM01000373">
    <property type="protein sequence ID" value="THH23258.1"/>
    <property type="molecule type" value="Genomic_DNA"/>
</dbReference>
<sequence>MSITPCRSNDTHRPAGRGCSEKVRFVSCGPQVSFEDPISSHPCDDSSTSARLTKRYTPNPYIDDAIEKYFKANFASAPSEENVLLPSHDSQPYIFPNTSDPLGVWQSQSAIIADWEVEDKVSRATFFAAPSDLEKSQSAVVTDWVGELEPRENVLASSRSVNVIDQFNPFSFADDGFEKFIKASSDLDAAPADSKPFTENLVAISENEPELQKSQLAMIPEEDEIEPGEDTFAADPIGTRKLFSFIYEDFGKHFMTSFTLIAASAGSQSSVVSLVAVSEDEQVLHESPSVIAPEADEIEPCEDTFTSPLVTSVQTRKPFSFTYEGFRKCFKDAFTCVGAPADSKPSEGSLIITPDDLEKSQPPVVSDWERELEAFDSDVFIPSRSTKRAPFPCIDAAISGTSKATPVTSPLDLLEFYKGVSAMISGEYDFEDVVVNDWEAADEQWF</sequence>
<evidence type="ECO:0000313" key="2">
    <source>
        <dbReference type="Proteomes" id="UP000308730"/>
    </source>
</evidence>
<name>A0A4S4MED9_9APHY</name>